<name>A0A1B7SG10_9ASCO</name>
<dbReference type="CDD" id="cd13778">
    <property type="entry name" value="Aar2_C"/>
    <property type="match status" value="1"/>
</dbReference>
<protein>
    <submittedName>
        <fullName evidence="4">Uncharacterized protein</fullName>
    </submittedName>
</protein>
<dbReference type="PANTHER" id="PTHR12689:SF4">
    <property type="entry name" value="PROTEIN AAR2 HOMOLOG"/>
    <property type="match status" value="1"/>
</dbReference>
<comment type="caution">
    <text evidence="4">The sequence shown here is derived from an EMBL/GenBank/DDBJ whole genome shotgun (WGS) entry which is preliminary data.</text>
</comment>
<dbReference type="InterPro" id="IPR033647">
    <property type="entry name" value="Aar2_N"/>
</dbReference>
<evidence type="ECO:0000259" key="2">
    <source>
        <dbReference type="Pfam" id="PF05282"/>
    </source>
</evidence>
<organism evidence="4 5">
    <name type="scientific">Ogataea polymorpha</name>
    <dbReference type="NCBI Taxonomy" id="460523"/>
    <lineage>
        <taxon>Eukaryota</taxon>
        <taxon>Fungi</taxon>
        <taxon>Dikarya</taxon>
        <taxon>Ascomycota</taxon>
        <taxon>Saccharomycotina</taxon>
        <taxon>Pichiomycetes</taxon>
        <taxon>Pichiales</taxon>
        <taxon>Pichiaceae</taxon>
        <taxon>Ogataea</taxon>
    </lineage>
</organism>
<comment type="similarity">
    <text evidence="1">Belongs to the AAR2 family.</text>
</comment>
<feature type="domain" description="AAR2 C-terminal" evidence="2">
    <location>
        <begin position="188"/>
        <end position="293"/>
    </location>
</feature>
<proteinExistence type="inferred from homology"/>
<sequence length="334" mass="38606">MTWVGTTIVFSKKLPEGLSFGIDFFFFDSSHEVSFRGIKQVTNGVHLVHLTNQLSNTRTAKFVKCQDREVISIDVVDGELTIESVSVENQLVFGKGQIFQFEALLPYMVNYSNFEINKWPQFGLHLEYSQIVGVESDWTSDLVTTSDSSTAELLELRKIIEFDMNKQNGELRLTQTNPKVVLKQVKLDLSKYCRDKSDFFNALFTTHKFTNEHNFCFVGLLVLNNFCCLEQWYSLTNLALECVDLVAEQTAFFERFIESLQSQLELIASHTEELVKLSRLKASLKVFLTNMETFPYSVQFRYASLLRFIETQFHLPVTYQLDEKSESEEESLEE</sequence>
<dbReference type="InterPro" id="IPR033648">
    <property type="entry name" value="AAR2_C"/>
</dbReference>
<dbReference type="Gene3D" id="2.60.34.20">
    <property type="match status" value="1"/>
</dbReference>
<dbReference type="Gene3D" id="1.25.40.550">
    <property type="entry name" value="Aar2, C-terminal domain-like"/>
    <property type="match status" value="1"/>
</dbReference>
<keyword evidence="5" id="KW-1185">Reference proteome</keyword>
<dbReference type="InterPro" id="IPR007946">
    <property type="entry name" value="AAR2"/>
</dbReference>
<dbReference type="AlphaFoldDB" id="A0A1B7SG10"/>
<evidence type="ECO:0000259" key="3">
    <source>
        <dbReference type="Pfam" id="PF20981"/>
    </source>
</evidence>
<accession>A0A1B7SG10</accession>
<dbReference type="Pfam" id="PF20981">
    <property type="entry name" value="AAR2_1st"/>
    <property type="match status" value="1"/>
</dbReference>
<dbReference type="PANTHER" id="PTHR12689">
    <property type="entry name" value="A1 CISTRON SPLICING FACTOR AAR2-RELATED"/>
    <property type="match status" value="1"/>
</dbReference>
<evidence type="ECO:0000313" key="5">
    <source>
        <dbReference type="Proteomes" id="UP000788993"/>
    </source>
</evidence>
<dbReference type="InterPro" id="IPR038514">
    <property type="entry name" value="AAR2_C_sf"/>
</dbReference>
<dbReference type="InterPro" id="IPR038516">
    <property type="entry name" value="AAR2_N_sf"/>
</dbReference>
<dbReference type="EMBL" id="JAEUBD010000108">
    <property type="protein sequence ID" value="KAH3677485.1"/>
    <property type="molecule type" value="Genomic_DNA"/>
</dbReference>
<dbReference type="Pfam" id="PF05282">
    <property type="entry name" value="AAR2"/>
    <property type="match status" value="1"/>
</dbReference>
<dbReference type="Proteomes" id="UP000788993">
    <property type="component" value="Unassembled WGS sequence"/>
</dbReference>
<reference evidence="4" key="2">
    <citation type="submission" date="2021-01" db="EMBL/GenBank/DDBJ databases">
        <authorList>
            <person name="Schikora-Tamarit M.A."/>
        </authorList>
    </citation>
    <scope>NUCLEOTIDE SEQUENCE</scope>
    <source>
        <strain evidence="4">NCAIM Y.01608</strain>
    </source>
</reference>
<evidence type="ECO:0000313" key="4">
    <source>
        <dbReference type="EMBL" id="KAH3677485.1"/>
    </source>
</evidence>
<dbReference type="OrthoDB" id="3989964at2759"/>
<feature type="domain" description="AAR2 N-terminal" evidence="3">
    <location>
        <begin position="7"/>
        <end position="126"/>
    </location>
</feature>
<dbReference type="RefSeq" id="XP_018210363.1">
    <property type="nucleotide sequence ID" value="XM_018357427.1"/>
</dbReference>
<dbReference type="GO" id="GO:0000244">
    <property type="term" value="P:spliceosomal tri-snRNP complex assembly"/>
    <property type="evidence" value="ECO:0007669"/>
    <property type="project" value="TreeGrafter"/>
</dbReference>
<reference evidence="4" key="1">
    <citation type="journal article" date="2021" name="Open Biol.">
        <title>Shared evolutionary footprints suggest mitochondrial oxidative damage underlies multiple complex I losses in fungi.</title>
        <authorList>
            <person name="Schikora-Tamarit M.A."/>
            <person name="Marcet-Houben M."/>
            <person name="Nosek J."/>
            <person name="Gabaldon T."/>
        </authorList>
    </citation>
    <scope>NUCLEOTIDE SEQUENCE</scope>
    <source>
        <strain evidence="4">NCAIM Y.01608</strain>
    </source>
</reference>
<gene>
    <name evidence="4" type="ORF">OGATHE_000959</name>
</gene>
<evidence type="ECO:0000256" key="1">
    <source>
        <dbReference type="ARBA" id="ARBA00006281"/>
    </source>
</evidence>